<feature type="domain" description="Endonuclease/exonuclease/phosphatase" evidence="1">
    <location>
        <begin position="25"/>
        <end position="253"/>
    </location>
</feature>
<protein>
    <submittedName>
        <fullName evidence="2">EEP domain-containing protein</fullName>
    </submittedName>
</protein>
<dbReference type="InterPro" id="IPR051916">
    <property type="entry name" value="GPI-anchor_lipid_remodeler"/>
</dbReference>
<evidence type="ECO:0000259" key="1">
    <source>
        <dbReference type="Pfam" id="PF03372"/>
    </source>
</evidence>
<dbReference type="PANTHER" id="PTHR14859:SF15">
    <property type="entry name" value="ENDONUCLEASE_EXONUCLEASE_PHOSPHATASE DOMAIN-CONTAINING PROTEIN"/>
    <property type="match status" value="1"/>
</dbReference>
<dbReference type="InterPro" id="IPR005135">
    <property type="entry name" value="Endo/exonuclease/phosphatase"/>
</dbReference>
<dbReference type="Proteomes" id="UP000315439">
    <property type="component" value="Unassembled WGS sequence"/>
</dbReference>
<dbReference type="Pfam" id="PF03372">
    <property type="entry name" value="Exo_endo_phos"/>
    <property type="match status" value="1"/>
</dbReference>
<gene>
    <name evidence="2" type="ORF">FLL46_03145</name>
</gene>
<organism evidence="2 3">
    <name type="scientific">Aliikangiella coralliicola</name>
    <dbReference type="NCBI Taxonomy" id="2592383"/>
    <lineage>
        <taxon>Bacteria</taxon>
        <taxon>Pseudomonadati</taxon>
        <taxon>Pseudomonadota</taxon>
        <taxon>Gammaproteobacteria</taxon>
        <taxon>Oceanospirillales</taxon>
        <taxon>Pleioneaceae</taxon>
        <taxon>Aliikangiella</taxon>
    </lineage>
</organism>
<comment type="caution">
    <text evidence="2">The sequence shown here is derived from an EMBL/GenBank/DDBJ whole genome shotgun (WGS) entry which is preliminary data.</text>
</comment>
<dbReference type="SUPFAM" id="SSF56219">
    <property type="entry name" value="DNase I-like"/>
    <property type="match status" value="1"/>
</dbReference>
<dbReference type="EMBL" id="VIKS01000002">
    <property type="protein sequence ID" value="TQV89138.1"/>
    <property type="molecule type" value="Genomic_DNA"/>
</dbReference>
<dbReference type="InterPro" id="IPR036691">
    <property type="entry name" value="Endo/exonu/phosph_ase_sf"/>
</dbReference>
<dbReference type="GO" id="GO:0016020">
    <property type="term" value="C:membrane"/>
    <property type="evidence" value="ECO:0007669"/>
    <property type="project" value="GOC"/>
</dbReference>
<reference evidence="2 3" key="1">
    <citation type="submission" date="2019-07" db="EMBL/GenBank/DDBJ databases">
        <title>Draft genome for Aliikangiella sp. M105.</title>
        <authorList>
            <person name="Wang G."/>
        </authorList>
    </citation>
    <scope>NUCLEOTIDE SEQUENCE [LARGE SCALE GENOMIC DNA]</scope>
    <source>
        <strain evidence="2 3">M105</strain>
    </source>
</reference>
<evidence type="ECO:0000313" key="3">
    <source>
        <dbReference type="Proteomes" id="UP000315439"/>
    </source>
</evidence>
<dbReference type="Gene3D" id="3.60.10.10">
    <property type="entry name" value="Endonuclease/exonuclease/phosphatase"/>
    <property type="match status" value="1"/>
</dbReference>
<accession>A0A545UI54</accession>
<dbReference type="AlphaFoldDB" id="A0A545UI54"/>
<evidence type="ECO:0000313" key="2">
    <source>
        <dbReference type="EMBL" id="TQV89138.1"/>
    </source>
</evidence>
<dbReference type="PANTHER" id="PTHR14859">
    <property type="entry name" value="CALCOFLUOR WHITE HYPERSENSITIVE PROTEIN PRECURSOR"/>
    <property type="match status" value="1"/>
</dbReference>
<dbReference type="OrthoDB" id="5293344at2"/>
<keyword evidence="3" id="KW-1185">Reference proteome</keyword>
<dbReference type="GO" id="GO:0003824">
    <property type="term" value="F:catalytic activity"/>
    <property type="evidence" value="ECO:0007669"/>
    <property type="project" value="InterPro"/>
</dbReference>
<sequence length="278" mass="31547">MVKPINTAEDLTKFNYEADSRLKLLSYNVQVGIGSQGYRDYVTQSWRHILPDSRRQANLTEIAHWLSEYDIVALQEVDAGSIRTHYINQVAFLAQKGGFPHWHHQQNRHFGKLAAHSNGLLAKHPVDHIIHHKLPGRIAGRGALQATFGHGDSQLLVLSVHLALSPKARRKQLAYISELVIDYPYFIIMGDMNCRHSQAQAEFAKQGLAVQAGNSCQPTFPRWKPKYHFDQIWVSEGLRIVSCEVMDLGVSDHLPIAIEIEIPEQLQNIKSLPEHYLN</sequence>
<proteinExistence type="predicted"/>
<dbReference type="RefSeq" id="WP_142891988.1">
    <property type="nucleotide sequence ID" value="NZ_ML660161.1"/>
</dbReference>
<dbReference type="GO" id="GO:0006506">
    <property type="term" value="P:GPI anchor biosynthetic process"/>
    <property type="evidence" value="ECO:0007669"/>
    <property type="project" value="TreeGrafter"/>
</dbReference>
<name>A0A545UI54_9GAMM</name>